<comment type="caution">
    <text evidence="7">The sequence shown here is derived from an EMBL/GenBank/DDBJ whole genome shotgun (WGS) entry which is preliminary data.</text>
</comment>
<keyword evidence="8" id="KW-1185">Reference proteome</keyword>
<dbReference type="Gene3D" id="2.40.50.140">
    <property type="entry name" value="Nucleic acid-binding proteins"/>
    <property type="match status" value="2"/>
</dbReference>
<evidence type="ECO:0000256" key="1">
    <source>
        <dbReference type="ARBA" id="ARBA00022679"/>
    </source>
</evidence>
<dbReference type="InterPro" id="IPR020568">
    <property type="entry name" value="Ribosomal_Su5_D2-typ_SF"/>
</dbReference>
<proteinExistence type="predicted"/>
<evidence type="ECO:0000313" key="8">
    <source>
        <dbReference type="Proteomes" id="UP001485043"/>
    </source>
</evidence>
<evidence type="ECO:0000256" key="3">
    <source>
        <dbReference type="ARBA" id="ARBA00022884"/>
    </source>
</evidence>
<dbReference type="InterPro" id="IPR004087">
    <property type="entry name" value="KH_dom"/>
</dbReference>
<dbReference type="AlphaFoldDB" id="A0AAW1TBQ7"/>
<dbReference type="SUPFAM" id="SSF54211">
    <property type="entry name" value="Ribosomal protein S5 domain 2-like"/>
    <property type="match status" value="1"/>
</dbReference>
<dbReference type="Pfam" id="PF00575">
    <property type="entry name" value="S1"/>
    <property type="match status" value="2"/>
</dbReference>
<dbReference type="GO" id="GO:0004654">
    <property type="term" value="F:polyribonucleotide nucleotidyltransferase activity"/>
    <property type="evidence" value="ECO:0007669"/>
    <property type="project" value="InterPro"/>
</dbReference>
<gene>
    <name evidence="7" type="ORF">WJX84_003352</name>
</gene>
<dbReference type="GO" id="GO:0003723">
    <property type="term" value="F:RNA binding"/>
    <property type="evidence" value="ECO:0007669"/>
    <property type="project" value="UniProtKB-UniRule"/>
</dbReference>
<dbReference type="SMART" id="SM00322">
    <property type="entry name" value="KH"/>
    <property type="match status" value="1"/>
</dbReference>
<keyword evidence="1" id="KW-0808">Transferase</keyword>
<dbReference type="InterPro" id="IPR003029">
    <property type="entry name" value="S1_domain"/>
</dbReference>
<protein>
    <recommendedName>
        <fullName evidence="6">S1 motif domain-containing protein</fullName>
    </recommendedName>
</protein>
<dbReference type="PANTHER" id="PTHR11252">
    <property type="entry name" value="POLYRIBONUCLEOTIDE NUCLEOTIDYLTRANSFERASE"/>
    <property type="match status" value="1"/>
</dbReference>
<evidence type="ECO:0000313" key="7">
    <source>
        <dbReference type="EMBL" id="KAK9867252.1"/>
    </source>
</evidence>
<keyword evidence="3 4" id="KW-0694">RNA-binding</keyword>
<dbReference type="GO" id="GO:0006402">
    <property type="term" value="P:mRNA catabolic process"/>
    <property type="evidence" value="ECO:0007669"/>
    <property type="project" value="InterPro"/>
</dbReference>
<dbReference type="PROSITE" id="PS50084">
    <property type="entry name" value="KH_TYPE_1"/>
    <property type="match status" value="1"/>
</dbReference>
<dbReference type="InterPro" id="IPR027408">
    <property type="entry name" value="PNPase/RNase_PH_dom_sf"/>
</dbReference>
<dbReference type="EMBL" id="JALJOV010000099">
    <property type="protein sequence ID" value="KAK9867252.1"/>
    <property type="molecule type" value="Genomic_DNA"/>
</dbReference>
<dbReference type="SUPFAM" id="SSF55666">
    <property type="entry name" value="Ribonuclease PH domain 2-like"/>
    <property type="match status" value="1"/>
</dbReference>
<keyword evidence="2" id="KW-0548">Nucleotidyltransferase</keyword>
<dbReference type="SUPFAM" id="SSF50249">
    <property type="entry name" value="Nucleic acid-binding proteins"/>
    <property type="match status" value="2"/>
</dbReference>
<dbReference type="InterPro" id="IPR004088">
    <property type="entry name" value="KH_dom_type_1"/>
</dbReference>
<dbReference type="GO" id="GO:0005829">
    <property type="term" value="C:cytosol"/>
    <property type="evidence" value="ECO:0007669"/>
    <property type="project" value="TreeGrafter"/>
</dbReference>
<evidence type="ECO:0000256" key="2">
    <source>
        <dbReference type="ARBA" id="ARBA00022695"/>
    </source>
</evidence>
<dbReference type="FunFam" id="3.30.1370.10:FF:000001">
    <property type="entry name" value="Polyribonucleotide nucleotidyltransferase"/>
    <property type="match status" value="1"/>
</dbReference>
<dbReference type="GO" id="GO:0000175">
    <property type="term" value="F:3'-5'-RNA exonuclease activity"/>
    <property type="evidence" value="ECO:0007669"/>
    <property type="project" value="TreeGrafter"/>
</dbReference>
<dbReference type="PROSITE" id="PS50126">
    <property type="entry name" value="S1"/>
    <property type="match status" value="2"/>
</dbReference>
<dbReference type="Proteomes" id="UP001485043">
    <property type="component" value="Unassembled WGS sequence"/>
</dbReference>
<accession>A0AAW1TBQ7</accession>
<dbReference type="SMART" id="SM00316">
    <property type="entry name" value="S1"/>
    <property type="match status" value="2"/>
</dbReference>
<dbReference type="CDD" id="cd02393">
    <property type="entry name" value="KH-I_PNPase"/>
    <property type="match status" value="1"/>
</dbReference>
<name>A0AAW1TBQ7_9CHLO</name>
<evidence type="ECO:0000256" key="4">
    <source>
        <dbReference type="PROSITE-ProRule" id="PRU00117"/>
    </source>
</evidence>
<dbReference type="InterPro" id="IPR012340">
    <property type="entry name" value="NA-bd_OB-fold"/>
</dbReference>
<dbReference type="PANTHER" id="PTHR11252:SF0">
    <property type="entry name" value="POLYRIBONUCLEOTIDE NUCLEOTIDYLTRANSFERASE 1, MITOCHONDRIAL"/>
    <property type="match status" value="1"/>
</dbReference>
<feature type="domain" description="S1 motif" evidence="6">
    <location>
        <begin position="468"/>
        <end position="542"/>
    </location>
</feature>
<dbReference type="Pfam" id="PF00013">
    <property type="entry name" value="KH_1"/>
    <property type="match status" value="1"/>
</dbReference>
<evidence type="ECO:0000259" key="6">
    <source>
        <dbReference type="PROSITE" id="PS50126"/>
    </source>
</evidence>
<sequence>MIEGLGNFLTNDEMLEAVGAGSKAIAETCRALERLQAEVGKAKRQAIPPVGQQLQSLIESVARPHVEAILLASEAKMKMSAQLHAVKQQTLQKLQSTEDPELREQARQAFQNQEKTAQKLREKHRQDLLAAETVLPSEGEEASLPLLDESEEALNEGLSDAVGLVMKAVVSDVLRQNARDDGRRPDGRSLDGVRRITSRASVLPRTHGSSLFTRGETQALSVATWVGSSTSAQREDGMQLDADSAKNFYLQYFFPPSCVGETGRVGGDDFPYTIRVESTITESNGSSSMASVCAGCLAMQDAGVPVSRPVAGVAMGLLLFSDGEHRILTDITGFEDGHGDMDFKTAGDDKGITAFQMDIKVEGITLDILADALDKAQHARRQVLKAMAQCSPPPAATLSPLAPRILKFTIPNDKISAMVGPGGKVIKAIQQSTNCTVQVDSTTSVVEITADSEEKMALARSQIDTVIGNVHPGHIFRDCKVVRVERFGVFAEVAPGKDGLVHQSELDFQNVRDVAESYKEGDLLDVMLLEVQDTGKFALSRKAVLQKDAGQDWSPPPEPEPLTVGEVIKEARIVSITNFGCFVEVRPGKQGLLHNSQLAIEYVNSAWDLFEEGDKVDVKVMELSSKRISLSRKALLMEAQVAA</sequence>
<dbReference type="InterPro" id="IPR036345">
    <property type="entry name" value="ExoRNase_PH_dom2_sf"/>
</dbReference>
<dbReference type="Gene3D" id="3.30.1370.10">
    <property type="entry name" value="K Homology domain, type 1"/>
    <property type="match status" value="1"/>
</dbReference>
<reference evidence="7 8" key="1">
    <citation type="journal article" date="2024" name="Nat. Commun.">
        <title>Phylogenomics reveals the evolutionary origins of lichenization in chlorophyte algae.</title>
        <authorList>
            <person name="Puginier C."/>
            <person name="Libourel C."/>
            <person name="Otte J."/>
            <person name="Skaloud P."/>
            <person name="Haon M."/>
            <person name="Grisel S."/>
            <person name="Petersen M."/>
            <person name="Berrin J.G."/>
            <person name="Delaux P.M."/>
            <person name="Dal Grande F."/>
            <person name="Keller J."/>
        </authorList>
    </citation>
    <scope>NUCLEOTIDE SEQUENCE [LARGE SCALE GENOMIC DNA]</scope>
    <source>
        <strain evidence="7 8">SAG 2523</strain>
    </source>
</reference>
<dbReference type="InterPro" id="IPR036612">
    <property type="entry name" value="KH_dom_type_1_sf"/>
</dbReference>
<organism evidence="7 8">
    <name type="scientific">Apatococcus fuscideae</name>
    <dbReference type="NCBI Taxonomy" id="2026836"/>
    <lineage>
        <taxon>Eukaryota</taxon>
        <taxon>Viridiplantae</taxon>
        <taxon>Chlorophyta</taxon>
        <taxon>core chlorophytes</taxon>
        <taxon>Trebouxiophyceae</taxon>
        <taxon>Chlorellales</taxon>
        <taxon>Chlorellaceae</taxon>
        <taxon>Apatococcus</taxon>
    </lineage>
</organism>
<dbReference type="Gene3D" id="3.30.230.70">
    <property type="entry name" value="GHMP Kinase, N-terminal domain"/>
    <property type="match status" value="2"/>
</dbReference>
<feature type="domain" description="S1 motif" evidence="6">
    <location>
        <begin position="565"/>
        <end position="633"/>
    </location>
</feature>
<evidence type="ECO:0000256" key="5">
    <source>
        <dbReference type="SAM" id="MobiDB-lite"/>
    </source>
</evidence>
<dbReference type="InterPro" id="IPR012162">
    <property type="entry name" value="PNPase"/>
</dbReference>
<feature type="region of interest" description="Disordered" evidence="5">
    <location>
        <begin position="92"/>
        <end position="119"/>
    </location>
</feature>
<dbReference type="SUPFAM" id="SSF54791">
    <property type="entry name" value="Eukaryotic type KH-domain (KH-domain type I)"/>
    <property type="match status" value="1"/>
</dbReference>